<dbReference type="PANTHER" id="PTHR46986">
    <property type="entry name" value="ENDORIBONUCLEASE YBEY, CHLOROPLASTIC"/>
    <property type="match status" value="1"/>
</dbReference>
<keyword evidence="7 9" id="KW-0378">Hydrolase</keyword>
<organism evidence="10 11">
    <name type="scientific">Agathobacter ruminis</name>
    <dbReference type="NCBI Taxonomy" id="1712665"/>
    <lineage>
        <taxon>Bacteria</taxon>
        <taxon>Bacillati</taxon>
        <taxon>Bacillota</taxon>
        <taxon>Clostridia</taxon>
        <taxon>Lachnospirales</taxon>
        <taxon>Lachnospiraceae</taxon>
        <taxon>Agathobacter</taxon>
    </lineage>
</organism>
<dbReference type="PROSITE" id="PS01306">
    <property type="entry name" value="UPF0054"/>
    <property type="match status" value="1"/>
</dbReference>
<keyword evidence="3 9" id="KW-0698">rRNA processing</keyword>
<dbReference type="GO" id="GO:0008270">
    <property type="term" value="F:zinc ion binding"/>
    <property type="evidence" value="ECO:0007669"/>
    <property type="project" value="UniProtKB-UniRule"/>
</dbReference>
<keyword evidence="9" id="KW-0963">Cytoplasm</keyword>
<evidence type="ECO:0000256" key="2">
    <source>
        <dbReference type="ARBA" id="ARBA00022517"/>
    </source>
</evidence>
<evidence type="ECO:0000256" key="6">
    <source>
        <dbReference type="ARBA" id="ARBA00022759"/>
    </source>
</evidence>
<keyword evidence="11" id="KW-1185">Reference proteome</keyword>
<keyword evidence="8 9" id="KW-0862">Zinc</keyword>
<dbReference type="EC" id="3.1.-.-" evidence="9"/>
<dbReference type="GO" id="GO:0005737">
    <property type="term" value="C:cytoplasm"/>
    <property type="evidence" value="ECO:0007669"/>
    <property type="project" value="UniProtKB-SubCell"/>
</dbReference>
<dbReference type="Pfam" id="PF02130">
    <property type="entry name" value="YbeY"/>
    <property type="match status" value="1"/>
</dbReference>
<dbReference type="PANTHER" id="PTHR46986:SF1">
    <property type="entry name" value="ENDORIBONUCLEASE YBEY, CHLOROPLASTIC"/>
    <property type="match status" value="1"/>
</dbReference>
<keyword evidence="2 9" id="KW-0690">Ribosome biogenesis</keyword>
<dbReference type="GO" id="GO:0006364">
    <property type="term" value="P:rRNA processing"/>
    <property type="evidence" value="ECO:0007669"/>
    <property type="project" value="UniProtKB-UniRule"/>
</dbReference>
<dbReference type="SUPFAM" id="SSF55486">
    <property type="entry name" value="Metalloproteases ('zincins'), catalytic domain"/>
    <property type="match status" value="1"/>
</dbReference>
<proteinExistence type="inferred from homology"/>
<evidence type="ECO:0000256" key="3">
    <source>
        <dbReference type="ARBA" id="ARBA00022552"/>
    </source>
</evidence>
<feature type="binding site" evidence="9">
    <location>
        <position position="141"/>
    </location>
    <ligand>
        <name>Zn(2+)</name>
        <dbReference type="ChEBI" id="CHEBI:29105"/>
        <note>catalytic</note>
    </ligand>
</feature>
<evidence type="ECO:0000313" key="10">
    <source>
        <dbReference type="EMBL" id="PHU38566.1"/>
    </source>
</evidence>
<dbReference type="NCBIfam" id="TIGR00043">
    <property type="entry name" value="rRNA maturation RNase YbeY"/>
    <property type="match status" value="1"/>
</dbReference>
<comment type="caution">
    <text evidence="10">The sequence shown here is derived from an EMBL/GenBank/DDBJ whole genome shotgun (WGS) entry which is preliminary data.</text>
</comment>
<feature type="binding site" evidence="9">
    <location>
        <position position="131"/>
    </location>
    <ligand>
        <name>Zn(2+)</name>
        <dbReference type="ChEBI" id="CHEBI:29105"/>
        <note>catalytic</note>
    </ligand>
</feature>
<dbReference type="HAMAP" id="MF_00009">
    <property type="entry name" value="Endoribonucl_YbeY"/>
    <property type="match status" value="1"/>
</dbReference>
<evidence type="ECO:0000256" key="1">
    <source>
        <dbReference type="ARBA" id="ARBA00010875"/>
    </source>
</evidence>
<comment type="subcellular location">
    <subcellularLocation>
        <location evidence="9">Cytoplasm</location>
    </subcellularLocation>
</comment>
<dbReference type="RefSeq" id="WP_099385472.1">
    <property type="nucleotide sequence ID" value="NZ_JANSWH010000099.1"/>
</dbReference>
<evidence type="ECO:0000256" key="8">
    <source>
        <dbReference type="ARBA" id="ARBA00022833"/>
    </source>
</evidence>
<sequence length="165" mass="19414">MSFYLETECPIDFSFDYQEIAQKVITYCLKREKFPYEAEVNLTLTDNEGIWQINKAYRDIDRPTDVLSFPMLSYDTPGDFSFLEEESDDNFNPDTGEAILGDIIISVEKVKEQALEYGHSELREYAFLITHSMLHLFGYDHMEKEEADIMENLQKQILEELQILR</sequence>
<dbReference type="GO" id="GO:0004222">
    <property type="term" value="F:metalloendopeptidase activity"/>
    <property type="evidence" value="ECO:0007669"/>
    <property type="project" value="InterPro"/>
</dbReference>
<evidence type="ECO:0000256" key="7">
    <source>
        <dbReference type="ARBA" id="ARBA00022801"/>
    </source>
</evidence>
<keyword evidence="6 9" id="KW-0255">Endonuclease</keyword>
<dbReference type="InterPro" id="IPR002036">
    <property type="entry name" value="YbeY"/>
</dbReference>
<feature type="binding site" evidence="9">
    <location>
        <position position="135"/>
    </location>
    <ligand>
        <name>Zn(2+)</name>
        <dbReference type="ChEBI" id="CHEBI:29105"/>
        <note>catalytic</note>
    </ligand>
</feature>
<name>A0A2G3E5L0_9FIRM</name>
<evidence type="ECO:0000256" key="4">
    <source>
        <dbReference type="ARBA" id="ARBA00022722"/>
    </source>
</evidence>
<accession>A0A2G3E5L0</accession>
<dbReference type="GO" id="GO:0004521">
    <property type="term" value="F:RNA endonuclease activity"/>
    <property type="evidence" value="ECO:0007669"/>
    <property type="project" value="UniProtKB-UniRule"/>
</dbReference>
<reference evidence="10 11" key="1">
    <citation type="submission" date="2017-10" db="EMBL/GenBank/DDBJ databases">
        <title>Resolving the taxonomy of Roseburia spp., Eubacterium rectale and Agathobacter spp. through phylogenomic analysis.</title>
        <authorList>
            <person name="Sheridan P.O."/>
            <person name="Walker A.W."/>
            <person name="Duncan S.H."/>
            <person name="Scott K.P."/>
            <person name="Toole P.W.O."/>
            <person name="Luis P."/>
            <person name="Flint H.J."/>
        </authorList>
    </citation>
    <scope>NUCLEOTIDE SEQUENCE [LARGE SCALE GENOMIC DNA]</scope>
    <source>
        <strain evidence="10 11">JK623</strain>
    </source>
</reference>
<dbReference type="InterPro" id="IPR023091">
    <property type="entry name" value="MetalPrtase_cat_dom_sf_prd"/>
</dbReference>
<reference evidence="10 11" key="2">
    <citation type="submission" date="2017-10" db="EMBL/GenBank/DDBJ databases">
        <authorList>
            <person name="Banno H."/>
            <person name="Chua N.-H."/>
        </authorList>
    </citation>
    <scope>NUCLEOTIDE SEQUENCE [LARGE SCALE GENOMIC DNA]</scope>
    <source>
        <strain evidence="10 11">JK623</strain>
    </source>
</reference>
<comment type="function">
    <text evidence="9">Single strand-specific metallo-endoribonuclease involved in late-stage 70S ribosome quality control and in maturation of the 3' terminus of the 16S rRNA.</text>
</comment>
<dbReference type="AlphaFoldDB" id="A0A2G3E5L0"/>
<dbReference type="InterPro" id="IPR020549">
    <property type="entry name" value="YbeY_CS"/>
</dbReference>
<keyword evidence="5 9" id="KW-0479">Metal-binding</keyword>
<comment type="similarity">
    <text evidence="1 9">Belongs to the endoribonuclease YbeY family.</text>
</comment>
<dbReference type="Proteomes" id="UP000224563">
    <property type="component" value="Unassembled WGS sequence"/>
</dbReference>
<evidence type="ECO:0000313" key="11">
    <source>
        <dbReference type="Proteomes" id="UP000224563"/>
    </source>
</evidence>
<dbReference type="EMBL" id="PDYG01000006">
    <property type="protein sequence ID" value="PHU38566.1"/>
    <property type="molecule type" value="Genomic_DNA"/>
</dbReference>
<evidence type="ECO:0000256" key="9">
    <source>
        <dbReference type="HAMAP-Rule" id="MF_00009"/>
    </source>
</evidence>
<evidence type="ECO:0000256" key="5">
    <source>
        <dbReference type="ARBA" id="ARBA00022723"/>
    </source>
</evidence>
<keyword evidence="4 9" id="KW-0540">Nuclease</keyword>
<dbReference type="Gene3D" id="3.40.390.30">
    <property type="entry name" value="Metalloproteases ('zincins'), catalytic domain"/>
    <property type="match status" value="1"/>
</dbReference>
<protein>
    <recommendedName>
        <fullName evidence="9">Endoribonuclease YbeY</fullName>
        <ecNumber evidence="9">3.1.-.-</ecNumber>
    </recommendedName>
</protein>
<comment type="cofactor">
    <cofactor evidence="9">
        <name>Zn(2+)</name>
        <dbReference type="ChEBI" id="CHEBI:29105"/>
    </cofactor>
    <text evidence="9">Binds 1 zinc ion.</text>
</comment>
<gene>
    <name evidence="9" type="primary">ybeY</name>
    <name evidence="10" type="ORF">CSX02_02255</name>
</gene>